<sequence length="161" mass="17378">MLGRLILAGAMGALAMPMATIPAARAQADRLDAQALADDAGQQLAIHSYPGGGTVETIETCYASARRPDEMRKCIALDEVSDLANWYINIKRGDRSHSAFWSDAALAGRMTPARVTFAFGSEQVADDWTTRYLLLAYDRAVHSPAAFGPLHGHIFTRAPAM</sequence>
<proteinExistence type="predicted"/>
<dbReference type="Proteomes" id="UP000557688">
    <property type="component" value="Unassembled WGS sequence"/>
</dbReference>
<reference evidence="3 5" key="1">
    <citation type="submission" date="2020-06" db="EMBL/GenBank/DDBJ databases">
        <title>Description of novel acetic acid bacteria.</title>
        <authorList>
            <person name="Sombolestani A."/>
        </authorList>
    </citation>
    <scope>NUCLEOTIDE SEQUENCE [LARGE SCALE GENOMIC DNA]</scope>
    <source>
        <strain evidence="3 5">LMG 26838</strain>
    </source>
</reference>
<dbReference type="EMBL" id="JABXXQ010000731">
    <property type="protein sequence ID" value="NVN32254.1"/>
    <property type="molecule type" value="Genomic_DNA"/>
</dbReference>
<feature type="chain" id="PRO_5036240728" evidence="1">
    <location>
        <begin position="16"/>
        <end position="161"/>
    </location>
</feature>
<dbReference type="EMBL" id="JACHXV010000009">
    <property type="protein sequence ID" value="MBB3174576.1"/>
    <property type="molecule type" value="Genomic_DNA"/>
</dbReference>
<organism evidence="2 4">
    <name type="scientific">Endobacter medicaginis</name>
    <dbReference type="NCBI Taxonomy" id="1181271"/>
    <lineage>
        <taxon>Bacteria</taxon>
        <taxon>Pseudomonadati</taxon>
        <taxon>Pseudomonadota</taxon>
        <taxon>Alphaproteobacteria</taxon>
        <taxon>Acetobacterales</taxon>
        <taxon>Acetobacteraceae</taxon>
        <taxon>Endobacter</taxon>
    </lineage>
</organism>
<evidence type="ECO:0000313" key="4">
    <source>
        <dbReference type="Proteomes" id="UP000557688"/>
    </source>
</evidence>
<evidence type="ECO:0000256" key="1">
    <source>
        <dbReference type="SAM" id="SignalP"/>
    </source>
</evidence>
<gene>
    <name evidence="2" type="ORF">FHR90_002421</name>
    <name evidence="3" type="ORF">HUK83_18165</name>
</gene>
<evidence type="ECO:0000313" key="3">
    <source>
        <dbReference type="EMBL" id="NVN32254.1"/>
    </source>
</evidence>
<dbReference type="AlphaFoldDB" id="A0A839UXT7"/>
<evidence type="ECO:0000313" key="2">
    <source>
        <dbReference type="EMBL" id="MBB3174576.1"/>
    </source>
</evidence>
<reference evidence="2 4" key="2">
    <citation type="submission" date="2020-08" db="EMBL/GenBank/DDBJ databases">
        <title>Genomic Encyclopedia of Type Strains, Phase III (KMG-III): the genomes of soil and plant-associated and newly described type strains.</title>
        <authorList>
            <person name="Whitman W."/>
        </authorList>
    </citation>
    <scope>NUCLEOTIDE SEQUENCE [LARGE SCALE GENOMIC DNA]</scope>
    <source>
        <strain evidence="2 4">CECT 8088</strain>
    </source>
</reference>
<dbReference type="Proteomes" id="UP000565205">
    <property type="component" value="Unassembled WGS sequence"/>
</dbReference>
<comment type="caution">
    <text evidence="2">The sequence shown here is derived from an EMBL/GenBank/DDBJ whole genome shotgun (WGS) entry which is preliminary data.</text>
</comment>
<keyword evidence="1" id="KW-0732">Signal</keyword>
<accession>A0A839UXT7</accession>
<feature type="signal peptide" evidence="1">
    <location>
        <begin position="1"/>
        <end position="15"/>
    </location>
</feature>
<dbReference type="RefSeq" id="WP_176627021.1">
    <property type="nucleotide sequence ID" value="NZ_JABXXQ010000731.1"/>
</dbReference>
<protein>
    <submittedName>
        <fullName evidence="2">Uncharacterized protein</fullName>
    </submittedName>
</protein>
<keyword evidence="4" id="KW-1185">Reference proteome</keyword>
<evidence type="ECO:0000313" key="5">
    <source>
        <dbReference type="Proteomes" id="UP000565205"/>
    </source>
</evidence>
<name>A0A839UXT7_9PROT</name>